<feature type="compositionally biased region" description="Basic and acidic residues" evidence="1">
    <location>
        <begin position="132"/>
        <end position="141"/>
    </location>
</feature>
<protein>
    <submittedName>
        <fullName evidence="2">Uncharacterized protein</fullName>
    </submittedName>
</protein>
<feature type="region of interest" description="Disordered" evidence="1">
    <location>
        <begin position="1"/>
        <end position="38"/>
    </location>
</feature>
<evidence type="ECO:0000313" key="3">
    <source>
        <dbReference type="Proteomes" id="UP000245884"/>
    </source>
</evidence>
<organism evidence="2 3">
    <name type="scientific">Jaminaea rosea</name>
    <dbReference type="NCBI Taxonomy" id="1569628"/>
    <lineage>
        <taxon>Eukaryota</taxon>
        <taxon>Fungi</taxon>
        <taxon>Dikarya</taxon>
        <taxon>Basidiomycota</taxon>
        <taxon>Ustilaginomycotina</taxon>
        <taxon>Exobasidiomycetes</taxon>
        <taxon>Microstromatales</taxon>
        <taxon>Microstromatales incertae sedis</taxon>
        <taxon>Jaminaea</taxon>
    </lineage>
</organism>
<dbReference type="EMBL" id="KZ819663">
    <property type="protein sequence ID" value="PWN29318.1"/>
    <property type="molecule type" value="Genomic_DNA"/>
</dbReference>
<name>A0A316UX03_9BASI</name>
<proteinExistence type="predicted"/>
<feature type="compositionally biased region" description="Basic and acidic residues" evidence="1">
    <location>
        <begin position="1"/>
        <end position="21"/>
    </location>
</feature>
<feature type="region of interest" description="Disordered" evidence="1">
    <location>
        <begin position="132"/>
        <end position="153"/>
    </location>
</feature>
<dbReference type="RefSeq" id="XP_025363930.1">
    <property type="nucleotide sequence ID" value="XM_025504679.1"/>
</dbReference>
<evidence type="ECO:0000256" key="1">
    <source>
        <dbReference type="SAM" id="MobiDB-lite"/>
    </source>
</evidence>
<reference evidence="2 3" key="1">
    <citation type="journal article" date="2018" name="Mol. Biol. Evol.">
        <title>Broad Genomic Sampling Reveals a Smut Pathogenic Ancestry of the Fungal Clade Ustilaginomycotina.</title>
        <authorList>
            <person name="Kijpornyongpan T."/>
            <person name="Mondo S.J."/>
            <person name="Barry K."/>
            <person name="Sandor L."/>
            <person name="Lee J."/>
            <person name="Lipzen A."/>
            <person name="Pangilinan J."/>
            <person name="LaButti K."/>
            <person name="Hainaut M."/>
            <person name="Henrissat B."/>
            <person name="Grigoriev I.V."/>
            <person name="Spatafora J.W."/>
            <person name="Aime M.C."/>
        </authorList>
    </citation>
    <scope>NUCLEOTIDE SEQUENCE [LARGE SCALE GENOMIC DNA]</scope>
    <source>
        <strain evidence="2 3">MCA 5214</strain>
    </source>
</reference>
<keyword evidence="3" id="KW-1185">Reference proteome</keyword>
<dbReference type="Proteomes" id="UP000245884">
    <property type="component" value="Unassembled WGS sequence"/>
</dbReference>
<gene>
    <name evidence="2" type="ORF">BDZ90DRAFT_225739</name>
</gene>
<evidence type="ECO:0000313" key="2">
    <source>
        <dbReference type="EMBL" id="PWN29318.1"/>
    </source>
</evidence>
<sequence length="178" mass="20322">MSSPNDERIKAAREAGREAALKRGPYPPLGRLPTDEETAEVYATASPAIRALMDKMEPIRKHALAAWGAHPPPPPRLGWSKSARWLAAIPGPTLRMSRTQRANRQAPLRPTVPAALREEMVQPRGKVATESFEWRERERTPSRSSAVRRESFKRRRRRMLRVAMVLVMATVMRREEKR</sequence>
<dbReference type="GeneID" id="37026502"/>
<dbReference type="AlphaFoldDB" id="A0A316UX03"/>
<accession>A0A316UX03</accession>